<organism evidence="1 2">
    <name type="scientific">Sorangium cellulosum</name>
    <name type="common">Polyangium cellulosum</name>
    <dbReference type="NCBI Taxonomy" id="56"/>
    <lineage>
        <taxon>Bacteria</taxon>
        <taxon>Pseudomonadati</taxon>
        <taxon>Myxococcota</taxon>
        <taxon>Polyangia</taxon>
        <taxon>Polyangiales</taxon>
        <taxon>Polyangiaceae</taxon>
        <taxon>Sorangium</taxon>
    </lineage>
</organism>
<evidence type="ECO:0000313" key="1">
    <source>
        <dbReference type="EMBL" id="KYG04862.1"/>
    </source>
</evidence>
<gene>
    <name evidence="1" type="ORF">BE21_44290</name>
</gene>
<comment type="caution">
    <text evidence="1">The sequence shown here is derived from an EMBL/GenBank/DDBJ whole genome shotgun (WGS) entry which is preliminary data.</text>
</comment>
<evidence type="ECO:0000313" key="2">
    <source>
        <dbReference type="Proteomes" id="UP000075502"/>
    </source>
</evidence>
<sequence length="302" mass="31548">MALAGVLPAARAMALAGEAVALAEPCGPALEFAARVLRVELCHAAGRDALPQAEHDLTRALALAVSTGSTWQQIHIEGDLAVLEAELGRVEDAIARLLRLVELADAKGMGGQGRLLRHNLSTCLMRARRPGEAAETAGRTAELAAEAGDPALRAAALSLRAYALLHTGALDEALGNASAAEQIQRALGDRPMRTHTLLRRAEILAALGREEEALSDAREARRAAEQGGDKGVAATAALWEKLHLARRGEAAPEELARAVADAEVAGVGRRALAQRLMDEAAAWLARCEATVGPRRQGGAGGR</sequence>
<evidence type="ECO:0008006" key="3">
    <source>
        <dbReference type="Google" id="ProtNLM"/>
    </source>
</evidence>
<dbReference type="InterPro" id="IPR011990">
    <property type="entry name" value="TPR-like_helical_dom_sf"/>
</dbReference>
<name>A0A150TJH8_SORCE</name>
<dbReference type="AlphaFoldDB" id="A0A150TJH8"/>
<reference evidence="1 2" key="1">
    <citation type="submission" date="2014-02" db="EMBL/GenBank/DDBJ databases">
        <title>The small core and large imbalanced accessory genome model reveals a collaborative survival strategy of Sorangium cellulosum strains in nature.</title>
        <authorList>
            <person name="Han K."/>
            <person name="Peng R."/>
            <person name="Blom J."/>
            <person name="Li Y.-Z."/>
        </authorList>
    </citation>
    <scope>NUCLEOTIDE SEQUENCE [LARGE SCALE GENOMIC DNA]</scope>
    <source>
        <strain evidence="1 2">So0007-03</strain>
    </source>
</reference>
<protein>
    <recommendedName>
        <fullName evidence="3">MalT-like TPR region domain-containing protein</fullName>
    </recommendedName>
</protein>
<dbReference type="SUPFAM" id="SSF48452">
    <property type="entry name" value="TPR-like"/>
    <property type="match status" value="1"/>
</dbReference>
<proteinExistence type="predicted"/>
<accession>A0A150TJH8</accession>
<dbReference type="EMBL" id="JEME01002247">
    <property type="protein sequence ID" value="KYG04862.1"/>
    <property type="molecule type" value="Genomic_DNA"/>
</dbReference>
<dbReference type="Proteomes" id="UP000075502">
    <property type="component" value="Unassembled WGS sequence"/>
</dbReference>
<dbReference type="Gene3D" id="1.25.40.10">
    <property type="entry name" value="Tetratricopeptide repeat domain"/>
    <property type="match status" value="1"/>
</dbReference>